<keyword evidence="1" id="KW-0597">Phosphoprotein</keyword>
<evidence type="ECO:0000256" key="3">
    <source>
        <dbReference type="SAM" id="MobiDB-lite"/>
    </source>
</evidence>
<reference evidence="6" key="1">
    <citation type="submission" date="2025-08" db="UniProtKB">
        <authorList>
            <consortium name="RefSeq"/>
        </authorList>
    </citation>
    <scope>IDENTIFICATION</scope>
</reference>
<proteinExistence type="predicted"/>
<accession>A0A8M1K527</accession>
<dbReference type="OrthoDB" id="271433at2759"/>
<sequence>MEEKLQMLGMRCRLASEGVCKGTGQQRVREGVCKGTGQSVGALPFRCPRCGESTRFRSLASLRAHLQVSHTFPTPPAYRAPPLTTHPSLRDSNPTPSELSPAPSSSEAPPLPPADTHGGVSVEAELQVRLWVALMRAEHGVQLQSAHTQWRLLVDEQQSLSRQVHTAAGVIASLRQQLSTSQHQLEQRER</sequence>
<keyword evidence="2" id="KW-0175">Coiled coil</keyword>
<evidence type="ECO:0000256" key="2">
    <source>
        <dbReference type="ARBA" id="ARBA00023054"/>
    </source>
</evidence>
<name>A0A8M1K527_CLUHA</name>
<feature type="domain" description="FBX41/ZN365 C2H2-type zinc finger" evidence="4">
    <location>
        <begin position="43"/>
        <end position="72"/>
    </location>
</feature>
<dbReference type="AlphaFoldDB" id="A0A8M1K527"/>
<dbReference type="PANTHER" id="PTHR15739">
    <property type="entry name" value="ZINC FINGER PROTEIN"/>
    <property type="match status" value="1"/>
</dbReference>
<dbReference type="GO" id="GO:0110026">
    <property type="term" value="P:regulation of DNA strand resection involved in replication fork processing"/>
    <property type="evidence" value="ECO:0007669"/>
    <property type="project" value="TreeGrafter"/>
</dbReference>
<evidence type="ECO:0000259" key="4">
    <source>
        <dbReference type="Pfam" id="PF23165"/>
    </source>
</evidence>
<feature type="region of interest" description="Disordered" evidence="3">
    <location>
        <begin position="71"/>
        <end position="118"/>
    </location>
</feature>
<evidence type="ECO:0000256" key="1">
    <source>
        <dbReference type="ARBA" id="ARBA00022553"/>
    </source>
</evidence>
<dbReference type="KEGG" id="char:122128584"/>
<protein>
    <submittedName>
        <fullName evidence="6">Uncharacterized protein znf365</fullName>
    </submittedName>
</protein>
<dbReference type="Pfam" id="PF23165">
    <property type="entry name" value="zf-C2H2_FBX41"/>
    <property type="match status" value="1"/>
</dbReference>
<dbReference type="GO" id="GO:0000723">
    <property type="term" value="P:telomere maintenance"/>
    <property type="evidence" value="ECO:0007669"/>
    <property type="project" value="TreeGrafter"/>
</dbReference>
<gene>
    <name evidence="6" type="primary">znf365</name>
</gene>
<feature type="compositionally biased region" description="Polar residues" evidence="3">
    <location>
        <begin position="85"/>
        <end position="95"/>
    </location>
</feature>
<dbReference type="InterPro" id="IPR052283">
    <property type="entry name" value="GenomicStab_NeuMorph_Reg"/>
</dbReference>
<keyword evidence="5" id="KW-1185">Reference proteome</keyword>
<feature type="compositionally biased region" description="Low complexity" evidence="3">
    <location>
        <begin position="96"/>
        <end position="108"/>
    </location>
</feature>
<dbReference type="CTD" id="22891"/>
<evidence type="ECO:0000313" key="5">
    <source>
        <dbReference type="Proteomes" id="UP000515152"/>
    </source>
</evidence>
<dbReference type="InterPro" id="IPR057038">
    <property type="entry name" value="FBX41/ZN365_Znf-C2H2"/>
</dbReference>
<dbReference type="Proteomes" id="UP000515152">
    <property type="component" value="Chromosome 21"/>
</dbReference>
<dbReference type="GO" id="GO:0010569">
    <property type="term" value="P:regulation of double-strand break repair via homologous recombination"/>
    <property type="evidence" value="ECO:0007669"/>
    <property type="project" value="TreeGrafter"/>
</dbReference>
<evidence type="ECO:0000313" key="6">
    <source>
        <dbReference type="RefSeq" id="XP_042558767.1"/>
    </source>
</evidence>
<dbReference type="PANTHER" id="PTHR15739:SF2">
    <property type="entry name" value="PROTEIN ZNF365"/>
    <property type="match status" value="1"/>
</dbReference>
<dbReference type="GO" id="GO:0010975">
    <property type="term" value="P:regulation of neuron projection development"/>
    <property type="evidence" value="ECO:0007669"/>
    <property type="project" value="TreeGrafter"/>
</dbReference>
<dbReference type="RefSeq" id="XP_042558767.1">
    <property type="nucleotide sequence ID" value="XM_042702833.1"/>
</dbReference>
<organism evidence="5 6">
    <name type="scientific">Clupea harengus</name>
    <name type="common">Atlantic herring</name>
    <dbReference type="NCBI Taxonomy" id="7950"/>
    <lineage>
        <taxon>Eukaryota</taxon>
        <taxon>Metazoa</taxon>
        <taxon>Chordata</taxon>
        <taxon>Craniata</taxon>
        <taxon>Vertebrata</taxon>
        <taxon>Euteleostomi</taxon>
        <taxon>Actinopterygii</taxon>
        <taxon>Neopterygii</taxon>
        <taxon>Teleostei</taxon>
        <taxon>Clupei</taxon>
        <taxon>Clupeiformes</taxon>
        <taxon>Clupeoidei</taxon>
        <taxon>Clupeidae</taxon>
        <taxon>Clupea</taxon>
    </lineage>
</organism>
<dbReference type="GeneID" id="122128584"/>